<dbReference type="AlphaFoldDB" id="T0K2E0"/>
<dbReference type="Proteomes" id="UP000015523">
    <property type="component" value="Unassembled WGS sequence"/>
</dbReference>
<proteinExistence type="predicted"/>
<gene>
    <name evidence="1" type="ORF">M529_18345</name>
</gene>
<comment type="caution">
    <text evidence="1">The sequence shown here is derived from an EMBL/GenBank/DDBJ whole genome shotgun (WGS) entry which is preliminary data.</text>
</comment>
<protein>
    <recommendedName>
        <fullName evidence="3">DUF3618 domain-containing protein</fullName>
    </recommendedName>
</protein>
<dbReference type="RefSeq" id="WP_021319290.1">
    <property type="nucleotide sequence ID" value="NZ_AUWY01000118.1"/>
</dbReference>
<dbReference type="EMBL" id="AUWY01000118">
    <property type="protein sequence ID" value="EQB30704.1"/>
    <property type="molecule type" value="Genomic_DNA"/>
</dbReference>
<accession>T0K2E0</accession>
<evidence type="ECO:0000313" key="1">
    <source>
        <dbReference type="EMBL" id="EQB30704.1"/>
    </source>
</evidence>
<reference evidence="1 2" key="1">
    <citation type="journal article" date="2013" name="Genome Announc.">
        <title>Draft Genome Sequence of Sphingobium ummariense Strain RL-3, a Hexachlorocyclohexane-Degrading Bacterium.</title>
        <authorList>
            <person name="Kohli P."/>
            <person name="Dua A."/>
            <person name="Sangwan N."/>
            <person name="Oldach P."/>
            <person name="Khurana J.P."/>
            <person name="Lal R."/>
        </authorList>
    </citation>
    <scope>NUCLEOTIDE SEQUENCE [LARGE SCALE GENOMIC DNA]</scope>
    <source>
        <strain evidence="1 2">RL-3</strain>
    </source>
</reference>
<evidence type="ECO:0000313" key="2">
    <source>
        <dbReference type="Proteomes" id="UP000015523"/>
    </source>
</evidence>
<organism evidence="1 2">
    <name type="scientific">Sphingobium ummariense RL-3</name>
    <dbReference type="NCBI Taxonomy" id="1346791"/>
    <lineage>
        <taxon>Bacteria</taxon>
        <taxon>Pseudomonadati</taxon>
        <taxon>Pseudomonadota</taxon>
        <taxon>Alphaproteobacteria</taxon>
        <taxon>Sphingomonadales</taxon>
        <taxon>Sphingomonadaceae</taxon>
        <taxon>Sphingobium</taxon>
    </lineage>
</organism>
<dbReference type="PATRIC" id="fig|1346791.3.peg.3539"/>
<keyword evidence="2" id="KW-1185">Reference proteome</keyword>
<sequence length="100" mass="10845">MSGEADYKAATARAREARAHFLTSAQAARDRITPARLKQDAQAQAADVVGRMAAKARQRPIAIGTAAAALLAYLARRPLAALFGRLYVRLRNRKPESDDV</sequence>
<evidence type="ECO:0008006" key="3">
    <source>
        <dbReference type="Google" id="ProtNLM"/>
    </source>
</evidence>
<dbReference type="STRING" id="1346791.M529_18345"/>
<name>T0K2E0_9SPHN</name>